<keyword evidence="4" id="KW-1185">Reference proteome</keyword>
<feature type="compositionally biased region" description="Polar residues" evidence="1">
    <location>
        <begin position="654"/>
        <end position="664"/>
    </location>
</feature>
<feature type="region of interest" description="Disordered" evidence="1">
    <location>
        <begin position="654"/>
        <end position="686"/>
    </location>
</feature>
<keyword evidence="2" id="KW-0472">Membrane</keyword>
<dbReference type="AlphaFoldDB" id="A0AAV9NIN4"/>
<sequence length="686" mass="77182">MSDTRVYLGLWSDHTRNSVAGSALTVSNQSGLYVIAFLALWVRLVGSHFWTIICFIVHQFRASPQAQDALHHQHQFLLRNSQSNIGTLWDLTKVIWYWRSATRSFARSFPLLALAISHAILFTAAAFFSSQVASTSNLVLLKRDPACGYLMYPPEPLDTIEKTKQATEWFIANKANAQWALSYVDQCYGANASTSSTMCNTLAHRTFNISTVTVECPFPNATLCRDRAIQVDSGFLNSAEHLGINSEPNDSLDYRTVKTCAPIHDEGYYFFNSTGNMASNDSDTQYYLDYGYHYERNNYSTFSFYRSDLLNPSRAYRLLWAQARASNEADSTFLPIDGLNRTDGDVTLVLLFNFARYAEPVKDLWYNTDDDVEYTSGAIRYKSSRVISVMGCVEQHEFRASNGSRSGLVGLEELGDWEIDTDRNKAKLSVARHMFHAIKYSRLVYQLAAVGTNLLQASSGSSGESRIDHIGVPNDQWKREVLYWGQQSVTSLQRALQSYVKGPAPADSPYLKKPDEDLLRDFDPCSSQIVRDPSHYSINIFGLYFTIGMGLLIIVLNCSLSTIVSKIQGWSGTPGYRNQQYELDNAFQVQRLAYENMGLGRWTSLQSLVPVTQKGEKFGQPVRASTPGANAPFHLRSLSSTPLVSPYLRQQSASPYTPTNYSKVSQEEDPFFAPAYRPTHYPRDSI</sequence>
<accession>A0AAV9NIN4</accession>
<comment type="caution">
    <text evidence="3">The sequence shown here is derived from an EMBL/GenBank/DDBJ whole genome shotgun (WGS) entry which is preliminary data.</text>
</comment>
<dbReference type="RefSeq" id="XP_064708179.1">
    <property type="nucleotide sequence ID" value="XM_064856279.1"/>
</dbReference>
<evidence type="ECO:0000256" key="1">
    <source>
        <dbReference type="SAM" id="MobiDB-lite"/>
    </source>
</evidence>
<protein>
    <submittedName>
        <fullName evidence="3">Uncharacterized protein</fullName>
    </submittedName>
</protein>
<organism evidence="3 4">
    <name type="scientific">Exophiala bonariae</name>
    <dbReference type="NCBI Taxonomy" id="1690606"/>
    <lineage>
        <taxon>Eukaryota</taxon>
        <taxon>Fungi</taxon>
        <taxon>Dikarya</taxon>
        <taxon>Ascomycota</taxon>
        <taxon>Pezizomycotina</taxon>
        <taxon>Eurotiomycetes</taxon>
        <taxon>Chaetothyriomycetidae</taxon>
        <taxon>Chaetothyriales</taxon>
        <taxon>Herpotrichiellaceae</taxon>
        <taxon>Exophiala</taxon>
    </lineage>
</organism>
<evidence type="ECO:0000256" key="2">
    <source>
        <dbReference type="SAM" id="Phobius"/>
    </source>
</evidence>
<evidence type="ECO:0000313" key="4">
    <source>
        <dbReference type="Proteomes" id="UP001358417"/>
    </source>
</evidence>
<dbReference type="EMBL" id="JAVRRD010000008">
    <property type="protein sequence ID" value="KAK5056209.1"/>
    <property type="molecule type" value="Genomic_DNA"/>
</dbReference>
<proteinExistence type="predicted"/>
<reference evidence="3 4" key="1">
    <citation type="submission" date="2023-08" db="EMBL/GenBank/DDBJ databases">
        <title>Black Yeasts Isolated from many extreme environments.</title>
        <authorList>
            <person name="Coleine C."/>
            <person name="Stajich J.E."/>
            <person name="Selbmann L."/>
        </authorList>
    </citation>
    <scope>NUCLEOTIDE SEQUENCE [LARGE SCALE GENOMIC DNA]</scope>
    <source>
        <strain evidence="3 4">CCFEE 5792</strain>
    </source>
</reference>
<evidence type="ECO:0000313" key="3">
    <source>
        <dbReference type="EMBL" id="KAK5056209.1"/>
    </source>
</evidence>
<dbReference type="Proteomes" id="UP001358417">
    <property type="component" value="Unassembled WGS sequence"/>
</dbReference>
<gene>
    <name evidence="3" type="ORF">LTR84_012762</name>
</gene>
<keyword evidence="2" id="KW-0812">Transmembrane</keyword>
<name>A0AAV9NIN4_9EURO</name>
<dbReference type="GeneID" id="89980904"/>
<keyword evidence="2" id="KW-1133">Transmembrane helix</keyword>
<feature type="transmembrane region" description="Helical" evidence="2">
    <location>
        <begin position="109"/>
        <end position="128"/>
    </location>
</feature>
<feature type="transmembrane region" description="Helical" evidence="2">
    <location>
        <begin position="536"/>
        <end position="556"/>
    </location>
</feature>
<feature type="transmembrane region" description="Helical" evidence="2">
    <location>
        <begin position="32"/>
        <end position="57"/>
    </location>
</feature>